<evidence type="ECO:0000313" key="11">
    <source>
        <dbReference type="EMBL" id="RTH25818.1"/>
    </source>
</evidence>
<keyword evidence="6" id="KW-0472">Membrane</keyword>
<feature type="region of interest" description="G1" evidence="7">
    <location>
        <begin position="16"/>
        <end position="23"/>
    </location>
</feature>
<dbReference type="PANTHER" id="PTHR42698">
    <property type="entry name" value="GTPASE ERA"/>
    <property type="match status" value="1"/>
</dbReference>
<dbReference type="Pfam" id="PF07650">
    <property type="entry name" value="KH_2"/>
    <property type="match status" value="1"/>
</dbReference>
<sequence length="303" mass="34121">MEKKETTYSGFVAIVGKPNVGKSTLLNNLLGVKVAPISPKPQTTRKRLRGILTEGRRQIVFVDTPGLHKPMDALGQFMDQEVYEALSDVNAVVWVVDLRHPPTPEDELVAKALKPLVGKVPILLVGNKLDAAKYPEEALKAYHALLPEAEARMLSALDERQVAQLKAELFALLPEGPFFYPENFAKSDQDFGEWVAEIIREEAMKRLWHEVPYAVAVKTEEVAERENGILYIKAVLYVERPSQKAIVIGEGGRKIKEIGQAARKQLEVFLNRQVYLDLEVKVYPDWRKDPEALRELGYRSPIG</sequence>
<keyword evidence="3 6" id="KW-0547">Nucleotide-binding</keyword>
<dbReference type="RefSeq" id="WP_126213050.1">
    <property type="nucleotide sequence ID" value="NZ_PELW01000156.1"/>
</dbReference>
<feature type="domain" description="Era-type G" evidence="10">
    <location>
        <begin position="8"/>
        <end position="175"/>
    </location>
</feature>
<protein>
    <recommendedName>
        <fullName evidence="2 6">GTPase Era</fullName>
    </recommendedName>
</protein>
<evidence type="ECO:0000259" key="10">
    <source>
        <dbReference type="PROSITE" id="PS51713"/>
    </source>
</evidence>
<comment type="subcellular location">
    <subcellularLocation>
        <location evidence="6">Cytoplasm</location>
    </subcellularLocation>
    <subcellularLocation>
        <location evidence="6">Cell membrane</location>
        <topology evidence="6">Peripheral membrane protein</topology>
    </subcellularLocation>
</comment>
<evidence type="ECO:0000256" key="6">
    <source>
        <dbReference type="HAMAP-Rule" id="MF_00367"/>
    </source>
</evidence>
<name>A0A430RXY8_THESC</name>
<evidence type="ECO:0000313" key="12">
    <source>
        <dbReference type="Proteomes" id="UP000286712"/>
    </source>
</evidence>
<feature type="binding site" evidence="6">
    <location>
        <begin position="127"/>
        <end position="130"/>
    </location>
    <ligand>
        <name>GTP</name>
        <dbReference type="ChEBI" id="CHEBI:37565"/>
    </ligand>
</feature>
<feature type="region of interest" description="G3" evidence="7">
    <location>
        <begin position="63"/>
        <end position="66"/>
    </location>
</feature>
<dbReference type="GO" id="GO:0003924">
    <property type="term" value="F:GTPase activity"/>
    <property type="evidence" value="ECO:0007669"/>
    <property type="project" value="UniProtKB-UniRule"/>
</dbReference>
<proteinExistence type="inferred from homology"/>
<keyword evidence="6" id="KW-0690">Ribosome biogenesis</keyword>
<dbReference type="EMBL" id="PELW01000156">
    <property type="protein sequence ID" value="RTH25818.1"/>
    <property type="molecule type" value="Genomic_DNA"/>
</dbReference>
<dbReference type="SUPFAM" id="SSF52540">
    <property type="entry name" value="P-loop containing nucleoside triphosphate hydrolases"/>
    <property type="match status" value="1"/>
</dbReference>
<dbReference type="GO" id="GO:0005886">
    <property type="term" value="C:plasma membrane"/>
    <property type="evidence" value="ECO:0007669"/>
    <property type="project" value="UniProtKB-SubCell"/>
</dbReference>
<evidence type="ECO:0000256" key="3">
    <source>
        <dbReference type="ARBA" id="ARBA00022741"/>
    </source>
</evidence>
<keyword evidence="6" id="KW-0699">rRNA-binding</keyword>
<evidence type="ECO:0000259" key="9">
    <source>
        <dbReference type="PROSITE" id="PS50823"/>
    </source>
</evidence>
<dbReference type="InterPro" id="IPR015946">
    <property type="entry name" value="KH_dom-like_a/b"/>
</dbReference>
<comment type="subunit">
    <text evidence="6">Monomer.</text>
</comment>
<dbReference type="InterPro" id="IPR006073">
    <property type="entry name" value="GTP-bd"/>
</dbReference>
<dbReference type="HAMAP" id="MF_00367">
    <property type="entry name" value="GTPase_Era"/>
    <property type="match status" value="1"/>
</dbReference>
<feature type="region of interest" description="G5" evidence="7">
    <location>
        <begin position="154"/>
        <end position="156"/>
    </location>
</feature>
<dbReference type="Gene3D" id="3.40.50.300">
    <property type="entry name" value="P-loop containing nucleotide triphosphate hydrolases"/>
    <property type="match status" value="1"/>
</dbReference>
<keyword evidence="6" id="KW-0963">Cytoplasm</keyword>
<evidence type="ECO:0000256" key="1">
    <source>
        <dbReference type="ARBA" id="ARBA00007921"/>
    </source>
</evidence>
<feature type="region of interest" description="G4" evidence="7">
    <location>
        <begin position="127"/>
        <end position="130"/>
    </location>
</feature>
<dbReference type="PANTHER" id="PTHR42698:SF1">
    <property type="entry name" value="GTPASE ERA, MITOCHONDRIAL"/>
    <property type="match status" value="1"/>
</dbReference>
<keyword evidence="5 6" id="KW-0342">GTP-binding</keyword>
<evidence type="ECO:0000256" key="4">
    <source>
        <dbReference type="ARBA" id="ARBA00022884"/>
    </source>
</evidence>
<gene>
    <name evidence="6" type="primary">era</name>
    <name evidence="11" type="ORF">CSW40_06370</name>
</gene>
<dbReference type="PRINTS" id="PR00326">
    <property type="entry name" value="GTP1OBG"/>
</dbReference>
<feature type="domain" description="KH type-2" evidence="9">
    <location>
        <begin position="207"/>
        <end position="284"/>
    </location>
</feature>
<dbReference type="Proteomes" id="UP000286712">
    <property type="component" value="Unassembled WGS sequence"/>
</dbReference>
<dbReference type="GO" id="GO:0070181">
    <property type="term" value="F:small ribosomal subunit rRNA binding"/>
    <property type="evidence" value="ECO:0007669"/>
    <property type="project" value="UniProtKB-UniRule"/>
</dbReference>
<comment type="similarity">
    <text evidence="1 6 7 8">Belongs to the TRAFAC class TrmE-Era-EngA-EngB-Septin-like GTPase superfamily. Era GTPase family.</text>
</comment>
<dbReference type="CDD" id="cd22534">
    <property type="entry name" value="KH-II_Era"/>
    <property type="match status" value="1"/>
</dbReference>
<dbReference type="NCBIfam" id="TIGR00436">
    <property type="entry name" value="era"/>
    <property type="match status" value="1"/>
</dbReference>
<keyword evidence="6" id="KW-1003">Cell membrane</keyword>
<dbReference type="PROSITE" id="PS50823">
    <property type="entry name" value="KH_TYPE_2"/>
    <property type="match status" value="1"/>
</dbReference>
<dbReference type="FunFam" id="3.40.50.300:FF:003182">
    <property type="entry name" value="GTPase Era"/>
    <property type="match status" value="1"/>
</dbReference>
<dbReference type="Pfam" id="PF01926">
    <property type="entry name" value="MMR_HSR1"/>
    <property type="match status" value="1"/>
</dbReference>
<dbReference type="FunFam" id="3.30.300.20:FF:000003">
    <property type="entry name" value="GTPase Era"/>
    <property type="match status" value="1"/>
</dbReference>
<dbReference type="AlphaFoldDB" id="A0A430RXY8"/>
<comment type="function">
    <text evidence="6">An essential GTPase that binds both GDP and GTP, with rapid nucleotide exchange. Plays a role in 16S rRNA processing and 30S ribosomal subunit biogenesis and possibly also in cell cycle regulation and energy metabolism.</text>
</comment>
<dbReference type="GO" id="GO:0005829">
    <property type="term" value="C:cytosol"/>
    <property type="evidence" value="ECO:0007669"/>
    <property type="project" value="TreeGrafter"/>
</dbReference>
<accession>A0A430RXY8</accession>
<evidence type="ECO:0000256" key="5">
    <source>
        <dbReference type="ARBA" id="ARBA00023134"/>
    </source>
</evidence>
<comment type="caution">
    <text evidence="11">The sequence shown here is derived from an EMBL/GenBank/DDBJ whole genome shotgun (WGS) entry which is preliminary data.</text>
</comment>
<feature type="region of interest" description="G2" evidence="7">
    <location>
        <begin position="42"/>
        <end position="46"/>
    </location>
</feature>
<dbReference type="SUPFAM" id="SSF54814">
    <property type="entry name" value="Prokaryotic type KH domain (KH-domain type II)"/>
    <property type="match status" value="1"/>
</dbReference>
<keyword evidence="4 6" id="KW-0694">RNA-binding</keyword>
<feature type="binding site" evidence="6">
    <location>
        <begin position="63"/>
        <end position="67"/>
    </location>
    <ligand>
        <name>GTP</name>
        <dbReference type="ChEBI" id="CHEBI:37565"/>
    </ligand>
</feature>
<reference evidence="11 12" key="1">
    <citation type="journal article" date="2019" name="Extremophiles">
        <title>Biogeography of thermophiles and predominance of Thermus scotoductus in domestic water heaters.</title>
        <authorList>
            <person name="Wilpiszeski R.L."/>
            <person name="Zhang Z."/>
            <person name="House C.H."/>
        </authorList>
    </citation>
    <scope>NUCLEOTIDE SEQUENCE [LARGE SCALE GENOMIC DNA]</scope>
    <source>
        <strain evidence="11 12">27_S27</strain>
    </source>
</reference>
<dbReference type="GO" id="GO:0000028">
    <property type="term" value="P:ribosomal small subunit assembly"/>
    <property type="evidence" value="ECO:0007669"/>
    <property type="project" value="TreeGrafter"/>
</dbReference>
<organism evidence="11 12">
    <name type="scientific">Thermus scotoductus</name>
    <dbReference type="NCBI Taxonomy" id="37636"/>
    <lineage>
        <taxon>Bacteria</taxon>
        <taxon>Thermotogati</taxon>
        <taxon>Deinococcota</taxon>
        <taxon>Deinococci</taxon>
        <taxon>Thermales</taxon>
        <taxon>Thermaceae</taxon>
        <taxon>Thermus</taxon>
    </lineage>
</organism>
<evidence type="ECO:0000256" key="2">
    <source>
        <dbReference type="ARBA" id="ARBA00020484"/>
    </source>
</evidence>
<dbReference type="NCBIfam" id="NF000908">
    <property type="entry name" value="PRK00089.1"/>
    <property type="match status" value="1"/>
</dbReference>
<feature type="binding site" evidence="6">
    <location>
        <begin position="16"/>
        <end position="23"/>
    </location>
    <ligand>
        <name>GTP</name>
        <dbReference type="ChEBI" id="CHEBI:37565"/>
    </ligand>
</feature>
<dbReference type="InterPro" id="IPR005662">
    <property type="entry name" value="GTPase_Era-like"/>
</dbReference>
<dbReference type="CDD" id="cd04163">
    <property type="entry name" value="Era"/>
    <property type="match status" value="1"/>
</dbReference>
<dbReference type="InterPro" id="IPR005225">
    <property type="entry name" value="Small_GTP-bd"/>
</dbReference>
<dbReference type="InterPro" id="IPR027417">
    <property type="entry name" value="P-loop_NTPase"/>
</dbReference>
<dbReference type="GO" id="GO:0005525">
    <property type="term" value="F:GTP binding"/>
    <property type="evidence" value="ECO:0007669"/>
    <property type="project" value="UniProtKB-UniRule"/>
</dbReference>
<dbReference type="InterPro" id="IPR009019">
    <property type="entry name" value="KH_sf_prok-type"/>
</dbReference>
<dbReference type="InterPro" id="IPR004044">
    <property type="entry name" value="KH_dom_type_2"/>
</dbReference>
<dbReference type="PROSITE" id="PS51713">
    <property type="entry name" value="G_ERA"/>
    <property type="match status" value="1"/>
</dbReference>
<dbReference type="NCBIfam" id="TIGR00231">
    <property type="entry name" value="small_GTP"/>
    <property type="match status" value="1"/>
</dbReference>
<evidence type="ECO:0000256" key="7">
    <source>
        <dbReference type="PROSITE-ProRule" id="PRU01050"/>
    </source>
</evidence>
<evidence type="ECO:0000256" key="8">
    <source>
        <dbReference type="RuleBase" id="RU003761"/>
    </source>
</evidence>
<dbReference type="Gene3D" id="3.30.300.20">
    <property type="match status" value="1"/>
</dbReference>
<dbReference type="InterPro" id="IPR030388">
    <property type="entry name" value="G_ERA_dom"/>
</dbReference>
<dbReference type="GO" id="GO:0043024">
    <property type="term" value="F:ribosomal small subunit binding"/>
    <property type="evidence" value="ECO:0007669"/>
    <property type="project" value="TreeGrafter"/>
</dbReference>